<keyword evidence="2" id="KW-1185">Reference proteome</keyword>
<gene>
    <name evidence="1" type="ORF">LAUMK4_01924</name>
</gene>
<accession>A0ABY6RGS3</accession>
<proteinExistence type="predicted"/>
<sequence>MITMAQNEIDSGQYPAAISVARSTVSGQQQEIDTMQAILASL</sequence>
<evidence type="ECO:0000313" key="2">
    <source>
        <dbReference type="Proteomes" id="UP000271464"/>
    </source>
</evidence>
<name>A0ABY6RGS3_9MYCO</name>
<dbReference type="Gene3D" id="1.20.1260.10">
    <property type="match status" value="1"/>
</dbReference>
<organism evidence="1 2">
    <name type="scientific">Mycobacterium persicum</name>
    <dbReference type="NCBI Taxonomy" id="1487726"/>
    <lineage>
        <taxon>Bacteria</taxon>
        <taxon>Bacillati</taxon>
        <taxon>Actinomycetota</taxon>
        <taxon>Actinomycetes</taxon>
        <taxon>Mycobacteriales</taxon>
        <taxon>Mycobacteriaceae</taxon>
        <taxon>Mycobacterium</taxon>
    </lineage>
</organism>
<dbReference type="EMBL" id="UPHM01000040">
    <property type="protein sequence ID" value="VAZ91871.1"/>
    <property type="molecule type" value="Genomic_DNA"/>
</dbReference>
<evidence type="ECO:0000313" key="1">
    <source>
        <dbReference type="EMBL" id="VAZ91871.1"/>
    </source>
</evidence>
<comment type="caution">
    <text evidence="1">The sequence shown here is derived from an EMBL/GenBank/DDBJ whole genome shotgun (WGS) entry which is preliminary data.</text>
</comment>
<protein>
    <recommendedName>
        <fullName evidence="3">DUF305 domain-containing protein</fullName>
    </recommendedName>
</protein>
<evidence type="ECO:0008006" key="3">
    <source>
        <dbReference type="Google" id="ProtNLM"/>
    </source>
</evidence>
<dbReference type="Proteomes" id="UP000271464">
    <property type="component" value="Unassembled WGS sequence"/>
</dbReference>
<reference evidence="1 2" key="1">
    <citation type="submission" date="2018-09" db="EMBL/GenBank/DDBJ databases">
        <authorList>
            <person name="Tagini F."/>
        </authorList>
    </citation>
    <scope>NUCLEOTIDE SEQUENCE [LARGE SCALE GENOMIC DNA]</scope>
    <source>
        <strain evidence="1 2">MK4</strain>
    </source>
</reference>
<dbReference type="InterPro" id="IPR012347">
    <property type="entry name" value="Ferritin-like"/>
</dbReference>